<dbReference type="InterPro" id="IPR026891">
    <property type="entry name" value="Fn3-like"/>
</dbReference>
<feature type="region of interest" description="Disordered" evidence="4">
    <location>
        <begin position="1299"/>
        <end position="1380"/>
    </location>
</feature>
<dbReference type="InterPro" id="IPR002772">
    <property type="entry name" value="Glyco_hydro_3_C"/>
</dbReference>
<dbReference type="InterPro" id="IPR045338">
    <property type="entry name" value="DUF6535"/>
</dbReference>
<accession>G8A536</accession>
<sequence>MTLEEKVAQLIQGDITGWMNASDPSDNTLEFNQTGLEEMMRLKAGSIWAGYQMPWEKFAYSVEIGQRYLMENTTLGIPALFQSEGLHGFLNNGTIYPSPIGLAASFNTSLVKAVAKATSDEAEPFGITHIFAPVLDMSRELRWGRVEENFGEDPFLTGAMGLAFVHGIQDGSRQNVSSSITKRVAATCKHFAAFGSPQGGLNLAPVTGGERELRTIHLPPFHKGCMESLSLMTSYASYDGVPAIADKLSFGRNGDTRTGSRLMLDQVNEGLVEESVIDQVVSTLLRVKFTLGLFENPYPYEDYTSQMRTPSTLELLHQAELESIVLLENKDDILPLSTSINSLAVIGPLADVVNFGDYVFFNATVNGVTPLDGFTSYLNGSVEINYAEGCKLWSNDDSGFEGAVSAAEASDAAVVFVGTWSRDQTLLWSGANATTGEHVDVADLALVGAQLDLIKAVKATGKPTVVVFVSGKPIAEPWIKNSELGGLAIAEIIFGGANPSGKTLRSYDDILGLTWYPQVACPSLSQEIPLPLWSFGHGLSYTTFNYTDLTLSSSTIGTTDDFDVTVTVRNTGNVGGKEVIQVYVTDVVSSIVTPNQQLVGFAKVDLPAGGSETVEQVDATNNIEVIRIDDPFNPNVLYDPTKYHSNQYNTPNSLGANTPSPYHSIFPDVISKPPQRHPLPFAHSFEYPDWQRLALHIFLVGLAYPALLVFVVVARNKTLFWSRFIIAIGCGGIGFVLALSLLSMAQPFLEASSIRLRDVAASSQDGTSAWPALRLLWTRWMYTGTTRKNRATYDIETEILHQRNEYFEVPVKGDLSVEDIAKASDLARVFNNFAVTWTLSPFSSHGSLPPAISYDWENDSIYFAEATSSQFVEGGTGFGTFKQDTTSPSIEVSNEEVNLATSVVPGSLLRIPKSEGTLSYLFTPRETLRSLFNSFDMNLPEIFEAPLDASSVLLNNDTLPDTINPNDISLGAAFYDNGVAHSMKSVPLTMGNNPIEFNGWISVESVLVRLNTTYAPNGVFAHYSMDAAVCVELFEPYVLETYNATVGLPSTLGIVGRNASILTPEGSLEHLKGNRLTDANVKTRLNSTGLNAVFDTLHGNSVNQLIKDNGRDAYYVPSPTLISFTGAEGPYAYTELSAQFFGKARALADASNMLPYFAGSADTLARRYPDQNLAKTSMHSVYMASLMIVVLCVGILAGLFVPKLPFDIPHRGFEIYSWLAAFNGEELVSTKSTSGTPGQRSLTRAPDKLLCPNKNMDPQSMTPCSARVMSPCGCGNASWTCASHLTHCTFMDTPSLLITQPPAPAGPGLYEPSIYDGSTPPSTGRQSLAPLPSLSSLAGHAYTANPKTNNDDDTQSRTSQQTDYPGETSAPGAADPPPRVGVDPKAPFWAIYNKEAASSDRETTRGWTGSLDLLLIVTGIFSAIVTGFLAMELSPESSEVLANTLVQFLATSSAQSLLDAVQIPPSKQRELYNLFSKPPPPSVLAIATVTSWSTSLTCTLCIFLYAFYVKFWLHEYQRGLRNGSTYDCAQRRQARWDAMLKFKVEEWILLLPLLMHLAIIFFFLGLIMKLWSYHRIAGYVVLVESVLVFVVYMGLSVWPVLKEMCPYHNTPIAMVPQIFRSVWDYFAKSGRWMFRRILCRVPLPMSKWVDIDLEKGSLEAESTLPLYRAHPRVEREDNFVKRNWKDLTWNAVAWFLETSRQASTVDLALRSIRTLPYVPRKARELLSTRIPRLLYSKIVKEHEGDVGNETQEEVNPKQVYEYTLSFIHILKCIALDAGNAGDLTPLTSLPTSSSSSAYRRLDESMMQAWGTYKTSPMVVDTWPIHNYVALISMEMLFYQIHPKTTTGGNLDPLHDMHFLLESHASQKKSMTGRSLALLLDSLVYVLARTRDEEIRQRTFKVLVQVVGTLGRRDCLVFRPLDSCFKLLLTMDEEERGLILTEHVNAVREQYFAHGPKSGFKTLLNTLNKVIIDQDPTTQATSGTLRSVFFMVANSLPIDVAVTEPIIQDNLSLLQDTLLGQSDNEWQQYDHSFWIAEFLCYIYLLKGHSETLLEVFHRFMSFTRFHTEDEQLRILRRIFDLMRARLNSDDVDQGERDGICTFLVKTLGDNVRGSQERHRMLIRMLAEDSWLSDVKLVLAEMKTVTKLRGQAMLALWQERMSEWPVTYKELFETLDSVFTVTDTNNML</sequence>
<dbReference type="SMART" id="SM01217">
    <property type="entry name" value="Fn3_like"/>
    <property type="match status" value="1"/>
</dbReference>
<feature type="transmembrane region" description="Helical" evidence="5">
    <location>
        <begin position="1413"/>
        <end position="1434"/>
    </location>
</feature>
<dbReference type="InterPro" id="IPR017853">
    <property type="entry name" value="GH"/>
</dbReference>
<dbReference type="GO" id="GO:0008422">
    <property type="term" value="F:beta-glucosidase activity"/>
    <property type="evidence" value="ECO:0007669"/>
    <property type="project" value="TreeGrafter"/>
</dbReference>
<protein>
    <submittedName>
        <fullName evidence="7">Putative beta-glucosidase</fullName>
    </submittedName>
</protein>
<proteinExistence type="evidence at transcript level"/>
<dbReference type="PANTHER" id="PTHR30620">
    <property type="entry name" value="PERIPLASMIC BETA-GLUCOSIDASE-RELATED"/>
    <property type="match status" value="1"/>
</dbReference>
<dbReference type="Gene3D" id="3.40.50.1700">
    <property type="entry name" value="Glycoside hydrolase family 3 C-terminal domain"/>
    <property type="match status" value="1"/>
</dbReference>
<feature type="transmembrane region" description="Helical" evidence="5">
    <location>
        <begin position="1579"/>
        <end position="1601"/>
    </location>
</feature>
<dbReference type="PANTHER" id="PTHR30620:SF117">
    <property type="entry name" value="BETA-1,4-XYLOSIDASE (EUROFUNG)"/>
    <property type="match status" value="1"/>
</dbReference>
<comment type="similarity">
    <text evidence="1">Belongs to the glycosyl hydrolase 3 family.</text>
</comment>
<keyword evidence="5" id="KW-0812">Transmembrane</keyword>
<dbReference type="SUPFAM" id="SSF52279">
    <property type="entry name" value="Beta-D-glucan exohydrolase, C-terminal domain"/>
    <property type="match status" value="1"/>
</dbReference>
<evidence type="ECO:0000313" key="7">
    <source>
        <dbReference type="EMBL" id="ADX07310.1"/>
    </source>
</evidence>
<dbReference type="GO" id="GO:0009251">
    <property type="term" value="P:glucan catabolic process"/>
    <property type="evidence" value="ECO:0007669"/>
    <property type="project" value="TreeGrafter"/>
</dbReference>
<dbReference type="InterPro" id="IPR013783">
    <property type="entry name" value="Ig-like_fold"/>
</dbReference>
<evidence type="ECO:0000256" key="5">
    <source>
        <dbReference type="SAM" id="Phobius"/>
    </source>
</evidence>
<name>G8A536_FLAVE</name>
<dbReference type="Pfam" id="PF01915">
    <property type="entry name" value="Glyco_hydro_3_C"/>
    <property type="match status" value="1"/>
</dbReference>
<keyword evidence="5" id="KW-1133">Transmembrane helix</keyword>
<feature type="compositionally biased region" description="Low complexity" evidence="4">
    <location>
        <begin position="1327"/>
        <end position="1338"/>
    </location>
</feature>
<dbReference type="SUPFAM" id="SSF51445">
    <property type="entry name" value="(Trans)glycosidases"/>
    <property type="match status" value="1"/>
</dbReference>
<keyword evidence="2" id="KW-0378">Hydrolase</keyword>
<evidence type="ECO:0000256" key="1">
    <source>
        <dbReference type="ARBA" id="ARBA00005336"/>
    </source>
</evidence>
<dbReference type="InterPro" id="IPR036962">
    <property type="entry name" value="Glyco_hydro_3_N_sf"/>
</dbReference>
<organism evidence="7">
    <name type="scientific">Flammulina velutipes</name>
    <name type="common">Agaricus velutipes</name>
    <dbReference type="NCBI Taxonomy" id="38945"/>
    <lineage>
        <taxon>Eukaryota</taxon>
        <taxon>Fungi</taxon>
        <taxon>Dikarya</taxon>
        <taxon>Basidiomycota</taxon>
        <taxon>Agaricomycotina</taxon>
        <taxon>Agaricomycetes</taxon>
        <taxon>Agaricomycetidae</taxon>
        <taxon>Agaricales</taxon>
        <taxon>Marasmiineae</taxon>
        <taxon>Physalacriaceae</taxon>
        <taxon>Flammulina</taxon>
    </lineage>
</organism>
<dbReference type="Pfam" id="PF20153">
    <property type="entry name" value="DUF6535"/>
    <property type="match status" value="1"/>
</dbReference>
<evidence type="ECO:0000256" key="2">
    <source>
        <dbReference type="ARBA" id="ARBA00022801"/>
    </source>
</evidence>
<feature type="transmembrane region" description="Helical" evidence="5">
    <location>
        <begin position="1547"/>
        <end position="1567"/>
    </location>
</feature>
<dbReference type="EMBL" id="GU169875">
    <property type="protein sequence ID" value="ADX07310.1"/>
    <property type="molecule type" value="mRNA"/>
</dbReference>
<dbReference type="Pfam" id="PF14310">
    <property type="entry name" value="Fn3-like"/>
    <property type="match status" value="1"/>
</dbReference>
<keyword evidence="3" id="KW-0326">Glycosidase</keyword>
<evidence type="ECO:0000256" key="3">
    <source>
        <dbReference type="ARBA" id="ARBA00023295"/>
    </source>
</evidence>
<dbReference type="InterPro" id="IPR036881">
    <property type="entry name" value="Glyco_hydro_3_C_sf"/>
</dbReference>
<dbReference type="InterPro" id="IPR001764">
    <property type="entry name" value="Glyco_hydro_3_N"/>
</dbReference>
<dbReference type="Gene3D" id="3.20.20.300">
    <property type="entry name" value="Glycoside hydrolase, family 3, N-terminal domain"/>
    <property type="match status" value="2"/>
</dbReference>
<reference evidence="7" key="1">
    <citation type="submission" date="2009-11" db="EMBL/GenBank/DDBJ databases">
        <title>Useful genes from Flammulina velutipes.</title>
        <authorList>
            <person name="Yoon H."/>
            <person name="Kim J.-G."/>
            <person name="Lee B.-M."/>
            <person name="Kong W.-S."/>
            <person name="Lee C.-S."/>
            <person name="Choi J.-W."/>
        </authorList>
    </citation>
    <scope>NUCLEOTIDE SEQUENCE</scope>
    <source>
        <strain evidence="7">KACC 42777</strain>
    </source>
</reference>
<feature type="transmembrane region" description="Helical" evidence="5">
    <location>
        <begin position="693"/>
        <end position="713"/>
    </location>
</feature>
<evidence type="ECO:0000256" key="4">
    <source>
        <dbReference type="SAM" id="MobiDB-lite"/>
    </source>
</evidence>
<feature type="transmembrane region" description="Helical" evidence="5">
    <location>
        <begin position="1181"/>
        <end position="1201"/>
    </location>
</feature>
<dbReference type="Pfam" id="PF00933">
    <property type="entry name" value="Glyco_hydro_3"/>
    <property type="match status" value="1"/>
</dbReference>
<feature type="transmembrane region" description="Helical" evidence="5">
    <location>
        <begin position="1482"/>
        <end position="1508"/>
    </location>
</feature>
<evidence type="ECO:0000259" key="6">
    <source>
        <dbReference type="SMART" id="SM01217"/>
    </source>
</evidence>
<feature type="transmembrane region" description="Helical" evidence="5">
    <location>
        <begin position="725"/>
        <end position="745"/>
    </location>
</feature>
<feature type="domain" description="Fibronectin type III-like" evidence="6">
    <location>
        <begin position="578"/>
        <end position="645"/>
    </location>
</feature>
<dbReference type="PRINTS" id="PR00133">
    <property type="entry name" value="GLHYDRLASE3"/>
</dbReference>
<dbReference type="InterPro" id="IPR051915">
    <property type="entry name" value="Cellulose_Degrad_GH3"/>
</dbReference>
<keyword evidence="5" id="KW-0472">Membrane</keyword>
<dbReference type="Gene3D" id="2.60.40.10">
    <property type="entry name" value="Immunoglobulins"/>
    <property type="match status" value="1"/>
</dbReference>